<evidence type="ECO:0000256" key="7">
    <source>
        <dbReference type="SAM" id="Phobius"/>
    </source>
</evidence>
<keyword evidence="9" id="KW-1185">Reference proteome</keyword>
<name>A0A5M3ZH71_ASPTE</name>
<feature type="transmembrane region" description="Helical" evidence="7">
    <location>
        <begin position="21"/>
        <end position="43"/>
    </location>
</feature>
<evidence type="ECO:0000256" key="4">
    <source>
        <dbReference type="ARBA" id="ARBA00022989"/>
    </source>
</evidence>
<keyword evidence="3 7" id="KW-0812">Transmembrane</keyword>
<feature type="region of interest" description="Disordered" evidence="6">
    <location>
        <begin position="240"/>
        <end position="280"/>
    </location>
</feature>
<feature type="transmembrane region" description="Helical" evidence="7">
    <location>
        <begin position="390"/>
        <end position="407"/>
    </location>
</feature>
<evidence type="ECO:0000256" key="3">
    <source>
        <dbReference type="ARBA" id="ARBA00022692"/>
    </source>
</evidence>
<dbReference type="OrthoDB" id="5086884at2759"/>
<dbReference type="Pfam" id="PF07690">
    <property type="entry name" value="MFS_1"/>
    <property type="match status" value="1"/>
</dbReference>
<protein>
    <submittedName>
        <fullName evidence="8">MFS transporter</fullName>
    </submittedName>
</protein>
<dbReference type="PANTHER" id="PTHR23506:SF23">
    <property type="entry name" value="GH10249P"/>
    <property type="match status" value="1"/>
</dbReference>
<accession>A0A5M3ZH71</accession>
<dbReference type="VEuPathDB" id="FungiDB:ATEG_10338"/>
<keyword evidence="4 7" id="KW-1133">Transmembrane helix</keyword>
<dbReference type="Proteomes" id="UP000452235">
    <property type="component" value="Unassembled WGS sequence"/>
</dbReference>
<dbReference type="InterPro" id="IPR011701">
    <property type="entry name" value="MFS"/>
</dbReference>
<feature type="transmembrane region" description="Helical" evidence="7">
    <location>
        <begin position="202"/>
        <end position="222"/>
    </location>
</feature>
<feature type="transmembrane region" description="Helical" evidence="7">
    <location>
        <begin position="286"/>
        <end position="310"/>
    </location>
</feature>
<dbReference type="InterPro" id="IPR050930">
    <property type="entry name" value="MFS_Vesicular_Transporter"/>
</dbReference>
<dbReference type="SUPFAM" id="SSF103473">
    <property type="entry name" value="MFS general substrate transporter"/>
    <property type="match status" value="1"/>
</dbReference>
<evidence type="ECO:0000313" key="8">
    <source>
        <dbReference type="EMBL" id="GFF21768.1"/>
    </source>
</evidence>
<evidence type="ECO:0000256" key="1">
    <source>
        <dbReference type="ARBA" id="ARBA00004141"/>
    </source>
</evidence>
<feature type="transmembrane region" description="Helical" evidence="7">
    <location>
        <begin position="471"/>
        <end position="493"/>
    </location>
</feature>
<keyword evidence="2" id="KW-0813">Transport</keyword>
<feature type="compositionally biased region" description="Polar residues" evidence="6">
    <location>
        <begin position="240"/>
        <end position="263"/>
    </location>
</feature>
<dbReference type="PANTHER" id="PTHR23506">
    <property type="entry name" value="GH10249P"/>
    <property type="match status" value="1"/>
</dbReference>
<organism evidence="8 9">
    <name type="scientific">Aspergillus terreus</name>
    <dbReference type="NCBI Taxonomy" id="33178"/>
    <lineage>
        <taxon>Eukaryota</taxon>
        <taxon>Fungi</taxon>
        <taxon>Dikarya</taxon>
        <taxon>Ascomycota</taxon>
        <taxon>Pezizomycotina</taxon>
        <taxon>Eurotiomycetes</taxon>
        <taxon>Eurotiomycetidae</taxon>
        <taxon>Eurotiales</taxon>
        <taxon>Aspergillaceae</taxon>
        <taxon>Aspergillus</taxon>
        <taxon>Aspergillus subgen. Circumdati</taxon>
    </lineage>
</organism>
<feature type="transmembrane region" description="Helical" evidence="7">
    <location>
        <begin position="174"/>
        <end position="196"/>
    </location>
</feature>
<dbReference type="GO" id="GO:0016020">
    <property type="term" value="C:membrane"/>
    <property type="evidence" value="ECO:0007669"/>
    <property type="project" value="UniProtKB-SubCell"/>
</dbReference>
<dbReference type="Gene3D" id="1.20.1250.20">
    <property type="entry name" value="MFS general substrate transporter like domains"/>
    <property type="match status" value="1"/>
</dbReference>
<evidence type="ECO:0000256" key="5">
    <source>
        <dbReference type="ARBA" id="ARBA00023136"/>
    </source>
</evidence>
<feature type="transmembrane region" description="Helical" evidence="7">
    <location>
        <begin position="144"/>
        <end position="162"/>
    </location>
</feature>
<proteinExistence type="predicted"/>
<keyword evidence="5 7" id="KW-0472">Membrane</keyword>
<evidence type="ECO:0000256" key="6">
    <source>
        <dbReference type="SAM" id="MobiDB-lite"/>
    </source>
</evidence>
<reference evidence="8 9" key="1">
    <citation type="submission" date="2020-01" db="EMBL/GenBank/DDBJ databases">
        <title>Aspergillus terreus IFO 6365 whole genome shotgun sequence.</title>
        <authorList>
            <person name="Kanamasa S."/>
            <person name="Takahashi H."/>
        </authorList>
    </citation>
    <scope>NUCLEOTIDE SEQUENCE [LARGE SCALE GENOMIC DNA]</scope>
    <source>
        <strain evidence="8 9">IFO 6365</strain>
    </source>
</reference>
<dbReference type="PROSITE" id="PS50850">
    <property type="entry name" value="MFS"/>
    <property type="match status" value="1"/>
</dbReference>
<evidence type="ECO:0000256" key="2">
    <source>
        <dbReference type="ARBA" id="ARBA00022448"/>
    </source>
</evidence>
<comment type="subcellular location">
    <subcellularLocation>
        <location evidence="1">Membrane</location>
        <topology evidence="1">Multi-pass membrane protein</topology>
    </subcellularLocation>
</comment>
<dbReference type="CDD" id="cd17325">
    <property type="entry name" value="MFS_MdtG_SLC18_like"/>
    <property type="match status" value="1"/>
</dbReference>
<dbReference type="EMBL" id="BLJY01000016">
    <property type="protein sequence ID" value="GFF21768.1"/>
    <property type="molecule type" value="Genomic_DNA"/>
</dbReference>
<dbReference type="AlphaFoldDB" id="A0A5M3ZH71"/>
<comment type="caution">
    <text evidence="8">The sequence shown here is derived from an EMBL/GenBank/DDBJ whole genome shotgun (WGS) entry which is preliminary data.</text>
</comment>
<gene>
    <name evidence="8" type="ORF">ATEIFO6365_0016009200</name>
</gene>
<sequence length="496" mass="53744">MLRWKGSGQESTPLFLQARSSSAFIVFVASFAVFTDLFLYGMIVPVVPTALHERVGLPQSDGMFYNLQITALSDWIYRAVQRWVSILMALFGATQVAASPVAGYLADRIESRWWPLMAGLVMLAVSTSLLCVGTTLGLWVAGRLFQGASGAIVWSVGCALVVDSVEPERIGQALGYIALGMTLGVMAGPLLGGVIYEHGGYYAVFGLAFALVGLDICFRLVIIEKKYAARWLHPRADSSSTEGQALQNSVPQQSEQEQTQSWASCREKTPNQPTEHTASDKKRKPALITLLSSARLIVALWAYFIMSMIVSSFDTVLPLFVHDTFGWQQTAQGLIFIPIAVPNFLEPVTGYINDKFERARRFLAAGALLGTVPAIVCLRFVSENTIAQKVLLCALLAVIGVCLATYIPPVLAEVSYIVQKKEQENPHVFGTRGATALAYGLMNGAYATGLLVAPFLAGFIRDSVGWNTMTWALALFPGVSSIPVVLVLGGFPFSPK</sequence>
<dbReference type="InterPro" id="IPR036259">
    <property type="entry name" value="MFS_trans_sf"/>
</dbReference>
<feature type="transmembrane region" description="Helical" evidence="7">
    <location>
        <begin position="83"/>
        <end position="106"/>
    </location>
</feature>
<evidence type="ECO:0000313" key="9">
    <source>
        <dbReference type="Proteomes" id="UP000452235"/>
    </source>
</evidence>
<dbReference type="InterPro" id="IPR020846">
    <property type="entry name" value="MFS_dom"/>
</dbReference>
<feature type="transmembrane region" description="Helical" evidence="7">
    <location>
        <begin position="362"/>
        <end position="381"/>
    </location>
</feature>
<feature type="transmembrane region" description="Helical" evidence="7">
    <location>
        <begin position="436"/>
        <end position="459"/>
    </location>
</feature>
<feature type="transmembrane region" description="Helical" evidence="7">
    <location>
        <begin position="113"/>
        <end position="138"/>
    </location>
</feature>
<dbReference type="GO" id="GO:0022857">
    <property type="term" value="F:transmembrane transporter activity"/>
    <property type="evidence" value="ECO:0007669"/>
    <property type="project" value="InterPro"/>
</dbReference>